<organism evidence="4">
    <name type="scientific">Photinus pyralis</name>
    <name type="common">Common eastern firefly</name>
    <name type="synonym">Lampyris pyralis</name>
    <dbReference type="NCBI Taxonomy" id="7054"/>
    <lineage>
        <taxon>Eukaryota</taxon>
        <taxon>Metazoa</taxon>
        <taxon>Ecdysozoa</taxon>
        <taxon>Arthropoda</taxon>
        <taxon>Hexapoda</taxon>
        <taxon>Insecta</taxon>
        <taxon>Pterygota</taxon>
        <taxon>Neoptera</taxon>
        <taxon>Endopterygota</taxon>
        <taxon>Coleoptera</taxon>
        <taxon>Polyphaga</taxon>
        <taxon>Elateriformia</taxon>
        <taxon>Elateroidea</taxon>
        <taxon>Lampyridae</taxon>
        <taxon>Lampyrinae</taxon>
        <taxon>Photinus</taxon>
    </lineage>
</organism>
<evidence type="ECO:0000256" key="1">
    <source>
        <dbReference type="ARBA" id="ARBA00010872"/>
    </source>
</evidence>
<dbReference type="KEGG" id="ppyr:116164896"/>
<feature type="active site" description="Nucleophile" evidence="2">
    <location>
        <position position="179"/>
    </location>
</feature>
<sequence length="351" mass="37429">MKMTDGFIAVHCGAGHHKDKFHKQYNKLSKLACKAGTDVLKQGGSAIEAVKAAVLILENDPLTNAGYGSNLTTKGQVEGDAAIMDGKTLLYGGCGAVQKVKNPIELAYDICIKQREVLPMGLIPPSLLVGEGGFYHAKAAGLEIVKNKQLISHKALRQFKKYKKLLNTAELVENSPLDTVGAICVDGSGHVASACSSGGLLLKRPGRVGQAALYACGMWADSFSPRTETSVAVCTTGCGEHLMQTQLAKEIGIDLKSNSCPIQGLYNSMTNKFLKSRHLRNIKQKLGGALVLHLTTEGEGAVLWGHSTETMSVGYMKTTDVKPKALISQLPQEIQVGSSINVGGTHFILNR</sequence>
<dbReference type="SUPFAM" id="SSF56235">
    <property type="entry name" value="N-terminal nucleophile aminohydrolases (Ntn hydrolases)"/>
    <property type="match status" value="1"/>
</dbReference>
<name>A0A1Y1MBN3_PHOPY</name>
<dbReference type="GO" id="GO:0004298">
    <property type="term" value="F:threonine-type endopeptidase activity"/>
    <property type="evidence" value="ECO:0007669"/>
    <property type="project" value="InterPro"/>
</dbReference>
<accession>A0A1Y1MBN3</accession>
<dbReference type="InterPro" id="IPR000246">
    <property type="entry name" value="Peptidase_T2"/>
</dbReference>
<dbReference type="GeneID" id="116164896"/>
<dbReference type="FunFam" id="3.60.20.30:FF:000006">
    <property type="entry name" value="Threonine aspartase"/>
    <property type="match status" value="1"/>
</dbReference>
<dbReference type="CDD" id="cd04514">
    <property type="entry name" value="Taspase1_like"/>
    <property type="match status" value="1"/>
</dbReference>
<comment type="similarity">
    <text evidence="1">Belongs to the Ntn-hydrolase family.</text>
</comment>
<evidence type="ECO:0000256" key="2">
    <source>
        <dbReference type="PIRSR" id="PIRSR600246-1"/>
    </source>
</evidence>
<dbReference type="Pfam" id="PF01112">
    <property type="entry name" value="Asparaginase_2"/>
    <property type="match status" value="1"/>
</dbReference>
<proteinExistence type="inferred from homology"/>
<dbReference type="InterPro" id="IPR029055">
    <property type="entry name" value="Ntn_hydrolases_N"/>
</dbReference>
<dbReference type="PANTHER" id="PTHR10188:SF8">
    <property type="entry name" value="THREONINE ASPARTASE 1"/>
    <property type="match status" value="1"/>
</dbReference>
<dbReference type="OrthoDB" id="77601at2759"/>
<dbReference type="Gene3D" id="3.60.20.30">
    <property type="entry name" value="(Glycosyl)asparaginase"/>
    <property type="match status" value="1"/>
</dbReference>
<dbReference type="PANTHER" id="PTHR10188">
    <property type="entry name" value="L-ASPARAGINASE"/>
    <property type="match status" value="1"/>
</dbReference>
<evidence type="ECO:0000256" key="3">
    <source>
        <dbReference type="PIRSR" id="PIRSR600246-3"/>
    </source>
</evidence>
<reference evidence="4" key="1">
    <citation type="journal article" date="2016" name="Sci. Rep.">
        <title>Molecular characterization of firefly nuptial gifts: a multi-omics approach sheds light on postcopulatory sexual selection.</title>
        <authorList>
            <person name="Al-Wathiqui N."/>
            <person name="Fallon T.R."/>
            <person name="South A."/>
            <person name="Weng J.K."/>
            <person name="Lewis S.M."/>
        </authorList>
    </citation>
    <scope>NUCLEOTIDE SEQUENCE</scope>
</reference>
<dbReference type="RefSeq" id="XP_031335005.1">
    <property type="nucleotide sequence ID" value="XM_031479145.1"/>
</dbReference>
<dbReference type="EMBL" id="GEZM01038183">
    <property type="protein sequence ID" value="JAV81735.1"/>
    <property type="molecule type" value="Transcribed_RNA"/>
</dbReference>
<dbReference type="AlphaFoldDB" id="A0A1Y1MBN3"/>
<feature type="site" description="Cleavage; by autolysis" evidence="3">
    <location>
        <begin position="178"/>
        <end position="179"/>
    </location>
</feature>
<dbReference type="InterPro" id="IPR037464">
    <property type="entry name" value="Taspase1"/>
</dbReference>
<dbReference type="GO" id="GO:0005737">
    <property type="term" value="C:cytoplasm"/>
    <property type="evidence" value="ECO:0007669"/>
    <property type="project" value="TreeGrafter"/>
</dbReference>
<evidence type="ECO:0000313" key="4">
    <source>
        <dbReference type="EMBL" id="JAV81735.1"/>
    </source>
</evidence>
<dbReference type="GO" id="GO:0051604">
    <property type="term" value="P:protein maturation"/>
    <property type="evidence" value="ECO:0007669"/>
    <property type="project" value="TreeGrafter"/>
</dbReference>
<protein>
    <recommendedName>
        <fullName evidence="5">Threonine aspartase 1</fullName>
    </recommendedName>
</protein>
<evidence type="ECO:0008006" key="5">
    <source>
        <dbReference type="Google" id="ProtNLM"/>
    </source>
</evidence>